<dbReference type="EMBL" id="JAVHUY010000002">
    <property type="protein sequence ID" value="MDQ7903538.1"/>
    <property type="molecule type" value="Genomic_DNA"/>
</dbReference>
<reference evidence="1 2" key="1">
    <citation type="submission" date="2023-08" db="EMBL/GenBank/DDBJ databases">
        <title>Phytohabitans sansha sp. nov., isolated from marine sediment.</title>
        <authorList>
            <person name="Zhao Y."/>
            <person name="Yi K."/>
        </authorList>
    </citation>
    <scope>NUCLEOTIDE SEQUENCE [LARGE SCALE GENOMIC DNA]</scope>
    <source>
        <strain evidence="1 2">ZYX-F-186</strain>
    </source>
</reference>
<comment type="caution">
    <text evidence="1">The sequence shown here is derived from an EMBL/GenBank/DDBJ whole genome shotgun (WGS) entry which is preliminary data.</text>
</comment>
<evidence type="ECO:0000313" key="1">
    <source>
        <dbReference type="EMBL" id="MDQ7903538.1"/>
    </source>
</evidence>
<evidence type="ECO:0000313" key="2">
    <source>
        <dbReference type="Proteomes" id="UP001230908"/>
    </source>
</evidence>
<keyword evidence="2" id="KW-1185">Reference proteome</keyword>
<evidence type="ECO:0008006" key="3">
    <source>
        <dbReference type="Google" id="ProtNLM"/>
    </source>
</evidence>
<sequence length="483" mass="53384">MARSRSTKSASTSTATLRQFLLRQDPGWLVDQLLQIAEDDPLVAAHLQAASGADRTGLVDLSGLRRELASAIQPSWYVEYGAVAGYAHGIDRVLDEVQRLIDEGFPEAAIEAAEYALTLLEDALGQVDDSDGEMGSLAARAQEIHLAACEQARPDAVELGERLARWALRSDWEIFLDSARAYADLLGEPGLARFEAVVDEQWLTLRQLKPGDDKRWDDNRFRPTHLKEMLAARRGVDALVEVIAHDLASSYQFWRAAQTLAEVGRVEDALGWLERGQASFPDSPDGRLSELAADLHARAGRPQAATDIAWQQFTDRPSLPGYQRLREFAVAAGVWAERREAALAVLRNQPTATTLTARPSWAEPPGHSTLVEVLMWEGDIDAAWQAAQHGGCTRPLWLELARARGRQDPGDAMPILRREVLTAIDGGKRPAYHQAAKLAKELRGYATRAGRPDEADEWIRQVRAANARRRALQDEFNNAGLPH</sequence>
<dbReference type="Proteomes" id="UP001230908">
    <property type="component" value="Unassembled WGS sequence"/>
</dbReference>
<gene>
    <name evidence="1" type="ORF">RB614_03295</name>
</gene>
<accession>A0ABU0Z916</accession>
<name>A0ABU0Z916_9ACTN</name>
<organism evidence="1 2">
    <name type="scientific">Phytohabitans maris</name>
    <dbReference type="NCBI Taxonomy" id="3071409"/>
    <lineage>
        <taxon>Bacteria</taxon>
        <taxon>Bacillati</taxon>
        <taxon>Actinomycetota</taxon>
        <taxon>Actinomycetes</taxon>
        <taxon>Micromonosporales</taxon>
        <taxon>Micromonosporaceae</taxon>
    </lineage>
</organism>
<proteinExistence type="predicted"/>
<protein>
    <recommendedName>
        <fullName evidence="3">SWIM zinc finger domain-containing protein</fullName>
    </recommendedName>
</protein>
<dbReference type="RefSeq" id="WP_308710804.1">
    <property type="nucleotide sequence ID" value="NZ_JAVHUY010000002.1"/>
</dbReference>